<keyword evidence="4 6" id="KW-0521">NADP</keyword>
<evidence type="ECO:0000259" key="7">
    <source>
        <dbReference type="SMART" id="SM00859"/>
    </source>
</evidence>
<dbReference type="Pfam" id="PF01118">
    <property type="entry name" value="Semialdhyde_dh"/>
    <property type="match status" value="1"/>
</dbReference>
<evidence type="ECO:0000256" key="4">
    <source>
        <dbReference type="ARBA" id="ARBA00022857"/>
    </source>
</evidence>
<dbReference type="CDD" id="cd23935">
    <property type="entry name" value="AGPR_2_C"/>
    <property type="match status" value="1"/>
</dbReference>
<sequence>MVSKFNFFYSRRSVDDTAFPTTSARNATTMSQLTVYIDGDQGTTGLQIHERLRGRTDLRLVALPEAERKDPARRAEAINAADIAILCLPDAAAREAVGFIRNPAVRVIDASSAHRTQPDWVYGFPEMADGQARAIAHARRVTNPGCYPTGAIGLLRPLLQAGLLPRDYPVSIHAVSGYSGGGRTAVDTFEANDASRAKPLQVYGLALAHKHVPEIRLHAGLANRPLFVPAYGAYRQGIVLTVPIELRLLPAGVTGEQLHACLAHHYAESRHVDVTPLADTHAITHLDPQALNGSNDMRLGVFVNAEHGQVLLSAVFDNLGKGASGAAVQNLDLMLGAAGSAGGAQAA</sequence>
<dbReference type="NCBIfam" id="TIGR01851">
    <property type="entry name" value="argC_other"/>
    <property type="match status" value="1"/>
</dbReference>
<dbReference type="Pfam" id="PF22698">
    <property type="entry name" value="Semialdhyde_dhC_1"/>
    <property type="match status" value="1"/>
</dbReference>
<organism evidence="8 9">
    <name type="scientific">Burkholderia cepacia</name>
    <name type="common">Pseudomonas cepacia</name>
    <dbReference type="NCBI Taxonomy" id="292"/>
    <lineage>
        <taxon>Bacteria</taxon>
        <taxon>Pseudomonadati</taxon>
        <taxon>Pseudomonadota</taxon>
        <taxon>Betaproteobacteria</taxon>
        <taxon>Burkholderiales</taxon>
        <taxon>Burkholderiaceae</taxon>
        <taxon>Burkholderia</taxon>
        <taxon>Burkholderia cepacia complex</taxon>
    </lineage>
</organism>
<dbReference type="InterPro" id="IPR050085">
    <property type="entry name" value="AGPR"/>
</dbReference>
<comment type="pathway">
    <text evidence="6">Amino-acid biosynthesis; L-arginine biosynthesis; N(2)-acetyl-L-ornithine from L-glutamate: step 3/4.</text>
</comment>
<dbReference type="SUPFAM" id="SSF51735">
    <property type="entry name" value="NAD(P)-binding Rossmann-fold domains"/>
    <property type="match status" value="1"/>
</dbReference>
<evidence type="ECO:0000313" key="8">
    <source>
        <dbReference type="EMBL" id="SQA61629.1"/>
    </source>
</evidence>
<dbReference type="InterPro" id="IPR036291">
    <property type="entry name" value="NAD(P)-bd_dom_sf"/>
</dbReference>
<accession>A0AAE8NMM9</accession>
<dbReference type="Gene3D" id="3.40.50.720">
    <property type="entry name" value="NAD(P)-binding Rossmann-like Domain"/>
    <property type="match status" value="1"/>
</dbReference>
<dbReference type="CDD" id="cd17896">
    <property type="entry name" value="AGPR_2_N"/>
    <property type="match status" value="1"/>
</dbReference>
<dbReference type="EMBL" id="UARD01000059">
    <property type="protein sequence ID" value="SQA61629.1"/>
    <property type="molecule type" value="Genomic_DNA"/>
</dbReference>
<dbReference type="InterPro" id="IPR000534">
    <property type="entry name" value="Semialdehyde_DH_NAD-bd"/>
</dbReference>
<dbReference type="GO" id="GO:0003942">
    <property type="term" value="F:N-acetyl-gamma-glutamyl-phosphate reductase activity"/>
    <property type="evidence" value="ECO:0007669"/>
    <property type="project" value="UniProtKB-UniRule"/>
</dbReference>
<comment type="catalytic activity">
    <reaction evidence="6">
        <text>N-acetyl-L-glutamate 5-semialdehyde + phosphate + NADP(+) = N-acetyl-L-glutamyl 5-phosphate + NADPH + H(+)</text>
        <dbReference type="Rhea" id="RHEA:21588"/>
        <dbReference type="ChEBI" id="CHEBI:15378"/>
        <dbReference type="ChEBI" id="CHEBI:29123"/>
        <dbReference type="ChEBI" id="CHEBI:43474"/>
        <dbReference type="ChEBI" id="CHEBI:57783"/>
        <dbReference type="ChEBI" id="CHEBI:57936"/>
        <dbReference type="ChEBI" id="CHEBI:58349"/>
        <dbReference type="EC" id="1.2.1.38"/>
    </reaction>
</comment>
<feature type="domain" description="Semialdehyde dehydrogenase NAD-binding" evidence="7">
    <location>
        <begin position="34"/>
        <end position="135"/>
    </location>
</feature>
<evidence type="ECO:0000256" key="3">
    <source>
        <dbReference type="ARBA" id="ARBA00022605"/>
    </source>
</evidence>
<dbReference type="InterPro" id="IPR010136">
    <property type="entry name" value="AGPR_type-2"/>
</dbReference>
<keyword evidence="5 6" id="KW-0560">Oxidoreductase</keyword>
<reference evidence="8 9" key="1">
    <citation type="submission" date="2018-06" db="EMBL/GenBank/DDBJ databases">
        <authorList>
            <consortium name="Pathogen Informatics"/>
            <person name="Doyle S."/>
        </authorList>
    </citation>
    <scope>NUCLEOTIDE SEQUENCE [LARGE SCALE GENOMIC DNA]</scope>
    <source>
        <strain evidence="8 9">NCTC10661</strain>
    </source>
</reference>
<gene>
    <name evidence="8" type="primary">argC_2</name>
    <name evidence="6" type="synonym">argC</name>
    <name evidence="8" type="ORF">NCTC10661_07358</name>
</gene>
<dbReference type="GO" id="GO:0051287">
    <property type="term" value="F:NAD binding"/>
    <property type="evidence" value="ECO:0007669"/>
    <property type="project" value="InterPro"/>
</dbReference>
<dbReference type="AlphaFoldDB" id="A0AAE8NMM9"/>
<name>A0AAE8NMM9_BURCE</name>
<comment type="subcellular location">
    <subcellularLocation>
        <location evidence="6">Cytoplasm</location>
    </subcellularLocation>
</comment>
<keyword evidence="1 6" id="KW-0963">Cytoplasm</keyword>
<evidence type="ECO:0000313" key="9">
    <source>
        <dbReference type="Proteomes" id="UP000250416"/>
    </source>
</evidence>
<dbReference type="SMART" id="SM00859">
    <property type="entry name" value="Semialdhyde_dh"/>
    <property type="match status" value="1"/>
</dbReference>
<evidence type="ECO:0000256" key="2">
    <source>
        <dbReference type="ARBA" id="ARBA00022571"/>
    </source>
</evidence>
<dbReference type="PANTHER" id="PTHR32338">
    <property type="entry name" value="N-ACETYL-GAMMA-GLUTAMYL-PHOSPHATE REDUCTASE, CHLOROPLASTIC-RELATED-RELATED"/>
    <property type="match status" value="1"/>
</dbReference>
<proteinExistence type="inferred from homology"/>
<dbReference type="InterPro" id="IPR058924">
    <property type="entry name" value="AGPR_dimerisation_dom"/>
</dbReference>
<dbReference type="SUPFAM" id="SSF55347">
    <property type="entry name" value="Glyceraldehyde-3-phosphate dehydrogenase-like, C-terminal domain"/>
    <property type="match status" value="1"/>
</dbReference>
<feature type="active site" evidence="6">
    <location>
        <position position="146"/>
    </location>
</feature>
<evidence type="ECO:0000256" key="1">
    <source>
        <dbReference type="ARBA" id="ARBA00022490"/>
    </source>
</evidence>
<dbReference type="EC" id="1.2.1.38" evidence="6"/>
<protein>
    <recommendedName>
        <fullName evidence="6">N-acetyl-gamma-glutamyl-phosphate reductase</fullName>
        <shortName evidence="6">AGPR</shortName>
        <ecNumber evidence="6">1.2.1.38</ecNumber>
    </recommendedName>
    <alternativeName>
        <fullName evidence="6">N-acetyl-glutamate semialdehyde dehydrogenase</fullName>
        <shortName evidence="6">NAGSA dehydrogenase</shortName>
    </alternativeName>
</protein>
<comment type="similarity">
    <text evidence="6">Belongs to the NAGSA dehydrogenase family. Type 2 subfamily.</text>
</comment>
<dbReference type="Proteomes" id="UP000250416">
    <property type="component" value="Unassembled WGS sequence"/>
</dbReference>
<dbReference type="PANTHER" id="PTHR32338:SF10">
    <property type="entry name" value="N-ACETYL-GAMMA-GLUTAMYL-PHOSPHATE REDUCTASE, CHLOROPLASTIC-RELATED"/>
    <property type="match status" value="1"/>
</dbReference>
<comment type="function">
    <text evidence="6">Catalyzes the NADPH-dependent reduction of N-acetyl-5-glutamyl phosphate to yield N-acetyl-L-glutamate 5-semialdehyde.</text>
</comment>
<dbReference type="HAMAP" id="MF_01110">
    <property type="entry name" value="ArgC_type2"/>
    <property type="match status" value="1"/>
</dbReference>
<dbReference type="GO" id="GO:0005737">
    <property type="term" value="C:cytoplasm"/>
    <property type="evidence" value="ECO:0007669"/>
    <property type="project" value="UniProtKB-SubCell"/>
</dbReference>
<comment type="caution">
    <text evidence="8">The sequence shown here is derived from an EMBL/GenBank/DDBJ whole genome shotgun (WGS) entry which is preliminary data.</text>
</comment>
<keyword evidence="2 6" id="KW-0055">Arginine biosynthesis</keyword>
<evidence type="ECO:0000256" key="6">
    <source>
        <dbReference type="HAMAP-Rule" id="MF_01110"/>
    </source>
</evidence>
<keyword evidence="3 6" id="KW-0028">Amino-acid biosynthesis</keyword>
<evidence type="ECO:0000256" key="5">
    <source>
        <dbReference type="ARBA" id="ARBA00023002"/>
    </source>
</evidence>
<dbReference type="Gene3D" id="3.30.360.10">
    <property type="entry name" value="Dihydrodipicolinate Reductase, domain 2"/>
    <property type="match status" value="1"/>
</dbReference>
<dbReference type="GO" id="GO:0006526">
    <property type="term" value="P:L-arginine biosynthetic process"/>
    <property type="evidence" value="ECO:0007669"/>
    <property type="project" value="UniProtKB-UniRule"/>
</dbReference>